<dbReference type="PANTHER" id="PTHR31792:SF3">
    <property type="entry name" value="VACUOLAR ATPASE ASSEMBLY INTEGRAL MEMBRANE PROTEIN VMA21"/>
    <property type="match status" value="1"/>
</dbReference>
<keyword evidence="3 7" id="KW-1133">Transmembrane helix</keyword>
<dbReference type="eggNOG" id="ENOG502TH2H">
    <property type="taxonomic scope" value="Eukaryota"/>
</dbReference>
<evidence type="ECO:0000256" key="4">
    <source>
        <dbReference type="ARBA" id="ARBA00023136"/>
    </source>
</evidence>
<dbReference type="GO" id="GO:0005789">
    <property type="term" value="C:endoplasmic reticulum membrane"/>
    <property type="evidence" value="ECO:0007669"/>
    <property type="project" value="TreeGrafter"/>
</dbReference>
<dbReference type="InterPro" id="IPR019013">
    <property type="entry name" value="Vma21"/>
</dbReference>
<evidence type="ECO:0000256" key="6">
    <source>
        <dbReference type="SAM" id="MobiDB-lite"/>
    </source>
</evidence>
<feature type="transmembrane region" description="Helical" evidence="7">
    <location>
        <begin position="146"/>
        <end position="170"/>
    </location>
</feature>
<dbReference type="Proteomes" id="UP000095282">
    <property type="component" value="Unplaced"/>
</dbReference>
<feature type="transmembrane region" description="Helical" evidence="7">
    <location>
        <begin position="108"/>
        <end position="134"/>
    </location>
</feature>
<dbReference type="Pfam" id="PF09446">
    <property type="entry name" value="VMA21"/>
    <property type="match status" value="1"/>
</dbReference>
<reference evidence="9" key="1">
    <citation type="submission" date="2016-11" db="UniProtKB">
        <authorList>
            <consortium name="WormBaseParasite"/>
        </authorList>
    </citation>
    <scope>IDENTIFICATION</scope>
</reference>
<dbReference type="AlphaFoldDB" id="A0A1I7V4Z1"/>
<evidence type="ECO:0000313" key="8">
    <source>
        <dbReference type="Proteomes" id="UP000095282"/>
    </source>
</evidence>
<evidence type="ECO:0000256" key="3">
    <source>
        <dbReference type="ARBA" id="ARBA00022989"/>
    </source>
</evidence>
<dbReference type="GO" id="GO:0070072">
    <property type="term" value="P:vacuolar proton-transporting V-type ATPase complex assembly"/>
    <property type="evidence" value="ECO:0007669"/>
    <property type="project" value="InterPro"/>
</dbReference>
<keyword evidence="5" id="KW-0968">Cytoplasmic vesicle</keyword>
<dbReference type="WBParaSite" id="Csp11.Scaffold8.g30.t1">
    <property type="protein sequence ID" value="Csp11.Scaffold8.g30.t1"/>
    <property type="gene ID" value="Csp11.Scaffold8.g30"/>
</dbReference>
<dbReference type="PANTHER" id="PTHR31792">
    <property type="entry name" value="VACUOLAR ATPASE ASSEMBLY INTEGRAL MEMBRANE PROTEIN VMA21"/>
    <property type="match status" value="1"/>
</dbReference>
<keyword evidence="8" id="KW-1185">Reference proteome</keyword>
<name>A0A1I7V4Z1_9PELO</name>
<feature type="compositionally biased region" description="Acidic residues" evidence="6">
    <location>
        <begin position="40"/>
        <end position="58"/>
    </location>
</feature>
<evidence type="ECO:0000256" key="7">
    <source>
        <dbReference type="SAM" id="Phobius"/>
    </source>
</evidence>
<evidence type="ECO:0000313" key="9">
    <source>
        <dbReference type="WBParaSite" id="Csp11.Scaffold8.g30.t1"/>
    </source>
</evidence>
<keyword evidence="1 7" id="KW-0812">Transmembrane</keyword>
<sequence length="187" mass="21111">MTDPTDQDFELVDGAERKSSTSDSFEAVDDKKIDSQSVSENEEEVENAVESENTEELSTELPFVDQSIKDDAERAKEKDGEDLVEEALKAPIRPDQEQFYTAEDSRRAITLLIAFSAMMFTVPLLVMATLYYWVFIDHFHLPPKDAMLYAGIGAALVVILIAAAFCYIAWKEEKDAEDKLKAEKKKE</sequence>
<evidence type="ECO:0000256" key="2">
    <source>
        <dbReference type="ARBA" id="ARBA00022824"/>
    </source>
</evidence>
<evidence type="ECO:0000256" key="1">
    <source>
        <dbReference type="ARBA" id="ARBA00022692"/>
    </source>
</evidence>
<protein>
    <submittedName>
        <fullName evidence="9">Vacuolar ATPase assembly integral membrane protein VMA21 homolog</fullName>
    </submittedName>
</protein>
<dbReference type="GO" id="GO:0031410">
    <property type="term" value="C:cytoplasmic vesicle"/>
    <property type="evidence" value="ECO:0007669"/>
    <property type="project" value="UniProtKB-KW"/>
</dbReference>
<keyword evidence="4 7" id="KW-0472">Membrane</keyword>
<organism evidence="8 9">
    <name type="scientific">Caenorhabditis tropicalis</name>
    <dbReference type="NCBI Taxonomy" id="1561998"/>
    <lineage>
        <taxon>Eukaryota</taxon>
        <taxon>Metazoa</taxon>
        <taxon>Ecdysozoa</taxon>
        <taxon>Nematoda</taxon>
        <taxon>Chromadorea</taxon>
        <taxon>Rhabditida</taxon>
        <taxon>Rhabditina</taxon>
        <taxon>Rhabditomorpha</taxon>
        <taxon>Rhabditoidea</taxon>
        <taxon>Rhabditidae</taxon>
        <taxon>Peloderinae</taxon>
        <taxon>Caenorhabditis</taxon>
    </lineage>
</organism>
<accession>A0A1I7V4Z1</accession>
<proteinExistence type="predicted"/>
<dbReference type="STRING" id="1561998.A0A1I7V4Z1"/>
<feature type="compositionally biased region" description="Acidic residues" evidence="6">
    <location>
        <begin position="1"/>
        <end position="13"/>
    </location>
</feature>
<keyword evidence="2" id="KW-0256">Endoplasmic reticulum</keyword>
<feature type="region of interest" description="Disordered" evidence="6">
    <location>
        <begin position="1"/>
        <end position="63"/>
    </location>
</feature>
<evidence type="ECO:0000256" key="5">
    <source>
        <dbReference type="ARBA" id="ARBA00023329"/>
    </source>
</evidence>